<reference evidence="3 4" key="1">
    <citation type="submission" date="2019-03" db="EMBL/GenBank/DDBJ databases">
        <authorList>
            <consortium name="Pathogen Informatics"/>
        </authorList>
    </citation>
    <scope>NUCLEOTIDE SEQUENCE [LARGE SCALE GENOMIC DNA]</scope>
    <source>
        <strain evidence="3 4">NCTC12126</strain>
    </source>
</reference>
<accession>A0A484WVM4</accession>
<dbReference type="Gene3D" id="2.60.40.1090">
    <property type="entry name" value="Fimbrial-type adhesion domain"/>
    <property type="match status" value="1"/>
</dbReference>
<evidence type="ECO:0000313" key="3">
    <source>
        <dbReference type="EMBL" id="VFS14976.1"/>
    </source>
</evidence>
<dbReference type="InterPro" id="IPR050263">
    <property type="entry name" value="Bact_Fimbrial_Adh_Pro"/>
</dbReference>
<gene>
    <name evidence="3" type="primary">smfA_1</name>
    <name evidence="3" type="ORF">NCTC12126_01050</name>
</gene>
<protein>
    <submittedName>
        <fullName evidence="3">Fimbrial protein</fullName>
    </submittedName>
</protein>
<dbReference type="GO" id="GO:0009289">
    <property type="term" value="C:pilus"/>
    <property type="evidence" value="ECO:0007669"/>
    <property type="project" value="InterPro"/>
</dbReference>
<dbReference type="Pfam" id="PF00419">
    <property type="entry name" value="Fimbrial"/>
    <property type="match status" value="1"/>
</dbReference>
<dbReference type="SUPFAM" id="SSF49401">
    <property type="entry name" value="Bacterial adhesins"/>
    <property type="match status" value="1"/>
</dbReference>
<feature type="signal peptide" evidence="1">
    <location>
        <begin position="1"/>
        <end position="30"/>
    </location>
</feature>
<keyword evidence="1" id="KW-0732">Signal</keyword>
<dbReference type="EMBL" id="CAADIW010000005">
    <property type="protein sequence ID" value="VFS14976.1"/>
    <property type="molecule type" value="Genomic_DNA"/>
</dbReference>
<dbReference type="AlphaFoldDB" id="A0A484WVM4"/>
<dbReference type="Proteomes" id="UP000351155">
    <property type="component" value="Unassembled WGS sequence"/>
</dbReference>
<dbReference type="PANTHER" id="PTHR33420:SF26">
    <property type="entry name" value="FIMBRIAL SUBUNIT"/>
    <property type="match status" value="1"/>
</dbReference>
<feature type="domain" description="Fimbrial-type adhesion" evidence="2">
    <location>
        <begin position="36"/>
        <end position="140"/>
    </location>
</feature>
<dbReference type="InterPro" id="IPR000259">
    <property type="entry name" value="Adhesion_dom_fimbrial"/>
</dbReference>
<dbReference type="InterPro" id="IPR036937">
    <property type="entry name" value="Adhesion_dom_fimbrial_sf"/>
</dbReference>
<feature type="chain" id="PRO_5019852949" evidence="1">
    <location>
        <begin position="31"/>
        <end position="199"/>
    </location>
</feature>
<dbReference type="InterPro" id="IPR008966">
    <property type="entry name" value="Adhesion_dom_sf"/>
</dbReference>
<name>A0A484WVM4_9ENTR</name>
<dbReference type="PANTHER" id="PTHR33420">
    <property type="entry name" value="FIMBRIAL SUBUNIT ELFA-RELATED"/>
    <property type="match status" value="1"/>
</dbReference>
<dbReference type="GO" id="GO:0043709">
    <property type="term" value="P:cell adhesion involved in single-species biofilm formation"/>
    <property type="evidence" value="ECO:0007669"/>
    <property type="project" value="TreeGrafter"/>
</dbReference>
<proteinExistence type="predicted"/>
<evidence type="ECO:0000313" key="4">
    <source>
        <dbReference type="Proteomes" id="UP000351155"/>
    </source>
</evidence>
<sequence>MKCRLKQRVMRLAAHALLMNVMGLSQLAKATENNVHLTGALVAQPCVIPPGEENIPVEFGTVVDKYLYANERTKSEEFAIHLTECDPDVAQRVKVTFGGTPNTALPGLLALDGGSEAKGVALGLETEDGTALVLNENTTAVLVTEGKCSCAIVRMCKGSQRQLPLTASGWVNSGQRRHLVWSMNKLFILFTSVLTIFNN</sequence>
<evidence type="ECO:0000256" key="1">
    <source>
        <dbReference type="SAM" id="SignalP"/>
    </source>
</evidence>
<organism evidence="3 4">
    <name type="scientific">Enterobacter cancerogenus</name>
    <dbReference type="NCBI Taxonomy" id="69218"/>
    <lineage>
        <taxon>Bacteria</taxon>
        <taxon>Pseudomonadati</taxon>
        <taxon>Pseudomonadota</taxon>
        <taxon>Gammaproteobacteria</taxon>
        <taxon>Enterobacterales</taxon>
        <taxon>Enterobacteriaceae</taxon>
        <taxon>Enterobacter</taxon>
        <taxon>Enterobacter cloacae complex</taxon>
    </lineage>
</organism>
<evidence type="ECO:0000259" key="2">
    <source>
        <dbReference type="Pfam" id="PF00419"/>
    </source>
</evidence>